<comment type="caution">
    <text evidence="1">The sequence shown here is derived from an EMBL/GenBank/DDBJ whole genome shotgun (WGS) entry which is preliminary data.</text>
</comment>
<protein>
    <submittedName>
        <fullName evidence="1">Uncharacterized protein</fullName>
    </submittedName>
</protein>
<reference evidence="1" key="1">
    <citation type="submission" date="2022-07" db="EMBL/GenBank/DDBJ databases">
        <title>Genome Sequence of Phlebia brevispora.</title>
        <authorList>
            <person name="Buettner E."/>
        </authorList>
    </citation>
    <scope>NUCLEOTIDE SEQUENCE</scope>
    <source>
        <strain evidence="1">MPL23</strain>
    </source>
</reference>
<name>A0ACC1S1S2_9APHY</name>
<sequence>MTSSFTPTIVYPTARDDDGVVRCFTHELEAKKEKNKNCTHSEEIRCLRCEYYVCSLDLKDPGRCKGLHVIGWGGEPPQQVQQFPTPPSSQEDMPTSGPSQQRRAAMARGESASGSPQKRTRSNSPPSNQNPPSTPSAKRHAGADVRAKTITPSKNLTHNREPREWTKFCKAFRRVVQA</sequence>
<gene>
    <name evidence="1" type="ORF">NM688_g7728</name>
</gene>
<accession>A0ACC1S1S2</accession>
<dbReference type="EMBL" id="JANHOG010001884">
    <property type="protein sequence ID" value="KAJ3530321.1"/>
    <property type="molecule type" value="Genomic_DNA"/>
</dbReference>
<evidence type="ECO:0000313" key="1">
    <source>
        <dbReference type="EMBL" id="KAJ3530321.1"/>
    </source>
</evidence>
<dbReference type="Proteomes" id="UP001148662">
    <property type="component" value="Unassembled WGS sequence"/>
</dbReference>
<proteinExistence type="predicted"/>
<keyword evidence="2" id="KW-1185">Reference proteome</keyword>
<organism evidence="1 2">
    <name type="scientific">Phlebia brevispora</name>
    <dbReference type="NCBI Taxonomy" id="194682"/>
    <lineage>
        <taxon>Eukaryota</taxon>
        <taxon>Fungi</taxon>
        <taxon>Dikarya</taxon>
        <taxon>Basidiomycota</taxon>
        <taxon>Agaricomycotina</taxon>
        <taxon>Agaricomycetes</taxon>
        <taxon>Polyporales</taxon>
        <taxon>Meruliaceae</taxon>
        <taxon>Phlebia</taxon>
    </lineage>
</organism>
<evidence type="ECO:0000313" key="2">
    <source>
        <dbReference type="Proteomes" id="UP001148662"/>
    </source>
</evidence>